<evidence type="ECO:0000313" key="2">
    <source>
        <dbReference type="EMBL" id="GAA0479656.1"/>
    </source>
</evidence>
<proteinExistence type="predicted"/>
<keyword evidence="3" id="KW-1185">Reference proteome</keyword>
<dbReference type="Proteomes" id="UP001500909">
    <property type="component" value="Unassembled WGS sequence"/>
</dbReference>
<dbReference type="EMBL" id="BAAABY010000034">
    <property type="protein sequence ID" value="GAA0479656.1"/>
    <property type="molecule type" value="Genomic_DNA"/>
</dbReference>
<feature type="region of interest" description="Disordered" evidence="1">
    <location>
        <begin position="1"/>
        <end position="54"/>
    </location>
</feature>
<evidence type="ECO:0000256" key="1">
    <source>
        <dbReference type="SAM" id="MobiDB-lite"/>
    </source>
</evidence>
<dbReference type="RefSeq" id="WP_346097488.1">
    <property type="nucleotide sequence ID" value="NZ_BAAABY010000034.1"/>
</dbReference>
<sequence>MGETEEHQEAWQDAPPPEGHGYGYPPAQGYGYPQPPGQGYGYPQPPGQGYGYPQPGSGMADLVTTAAVTMAVTPFLQAVAAHFGTKLAGAIDDGTRAAVRRFLRRESGRRAEVPQAESPRPLGLRTEQGWHVVIPVDIPAEALPQLDVVGLAPPPLAPEPTPCIQWIGNAWHVMGAQDGVTVLWRWDAATGRWTR</sequence>
<name>A0ABP3KH55_9ACTN</name>
<evidence type="ECO:0000313" key="3">
    <source>
        <dbReference type="Proteomes" id="UP001500909"/>
    </source>
</evidence>
<protein>
    <submittedName>
        <fullName evidence="2">Uncharacterized protein</fullName>
    </submittedName>
</protein>
<accession>A0ABP3KH55</accession>
<feature type="compositionally biased region" description="Low complexity" evidence="1">
    <location>
        <begin position="23"/>
        <end position="32"/>
    </location>
</feature>
<feature type="compositionally biased region" description="Basic and acidic residues" evidence="1">
    <location>
        <begin position="1"/>
        <end position="10"/>
    </location>
</feature>
<reference evidence="3" key="1">
    <citation type="journal article" date="2019" name="Int. J. Syst. Evol. Microbiol.">
        <title>The Global Catalogue of Microorganisms (GCM) 10K type strain sequencing project: providing services to taxonomists for standard genome sequencing and annotation.</title>
        <authorList>
            <consortium name="The Broad Institute Genomics Platform"/>
            <consortium name="The Broad Institute Genome Sequencing Center for Infectious Disease"/>
            <person name="Wu L."/>
            <person name="Ma J."/>
        </authorList>
    </citation>
    <scope>NUCLEOTIDE SEQUENCE [LARGE SCALE GENOMIC DNA]</scope>
    <source>
        <strain evidence="3">JCM 4805</strain>
    </source>
</reference>
<comment type="caution">
    <text evidence="2">The sequence shown here is derived from an EMBL/GenBank/DDBJ whole genome shotgun (WGS) entry which is preliminary data.</text>
</comment>
<organism evidence="2 3">
    <name type="scientific">Streptomyces olivaceiscleroticus</name>
    <dbReference type="NCBI Taxonomy" id="68245"/>
    <lineage>
        <taxon>Bacteria</taxon>
        <taxon>Bacillati</taxon>
        <taxon>Actinomycetota</taxon>
        <taxon>Actinomycetes</taxon>
        <taxon>Kitasatosporales</taxon>
        <taxon>Streptomycetaceae</taxon>
        <taxon>Streptomyces</taxon>
    </lineage>
</organism>
<gene>
    <name evidence="2" type="ORF">GCM10010361_50520</name>
</gene>